<evidence type="ECO:0000313" key="3">
    <source>
        <dbReference type="Proteomes" id="UP000253940"/>
    </source>
</evidence>
<dbReference type="KEGG" id="mbah:HYN46_02925"/>
<dbReference type="InterPro" id="IPR036928">
    <property type="entry name" value="AS_sf"/>
</dbReference>
<dbReference type="Pfam" id="PF01425">
    <property type="entry name" value="Amidase"/>
    <property type="match status" value="1"/>
</dbReference>
<dbReference type="EC" id="3.5.1.4" evidence="2"/>
<dbReference type="PANTHER" id="PTHR46310">
    <property type="entry name" value="AMIDASE 1"/>
    <property type="match status" value="1"/>
</dbReference>
<dbReference type="EMBL" id="CP031222">
    <property type="protein sequence ID" value="AXI01918.1"/>
    <property type="molecule type" value="Genomic_DNA"/>
</dbReference>
<dbReference type="PROSITE" id="PS00571">
    <property type="entry name" value="AMIDASES"/>
    <property type="match status" value="1"/>
</dbReference>
<organism evidence="2 3">
    <name type="scientific">Aquirhabdus parva</name>
    <dbReference type="NCBI Taxonomy" id="2283318"/>
    <lineage>
        <taxon>Bacteria</taxon>
        <taxon>Pseudomonadati</taxon>
        <taxon>Pseudomonadota</taxon>
        <taxon>Gammaproteobacteria</taxon>
        <taxon>Moraxellales</taxon>
        <taxon>Moraxellaceae</taxon>
        <taxon>Aquirhabdus</taxon>
    </lineage>
</organism>
<dbReference type="RefSeq" id="WP_114898028.1">
    <property type="nucleotide sequence ID" value="NZ_CP031222.1"/>
</dbReference>
<feature type="domain" description="Amidase" evidence="1">
    <location>
        <begin position="15"/>
        <end position="194"/>
    </location>
</feature>
<keyword evidence="2" id="KW-0378">Hydrolase</keyword>
<proteinExistence type="predicted"/>
<name>A0A345P3Q9_9GAMM</name>
<dbReference type="Gene3D" id="3.90.1300.10">
    <property type="entry name" value="Amidase signature (AS) domain"/>
    <property type="match status" value="1"/>
</dbReference>
<dbReference type="PANTHER" id="PTHR46310:SF7">
    <property type="entry name" value="AMIDASE 1"/>
    <property type="match status" value="1"/>
</dbReference>
<reference evidence="2 3" key="1">
    <citation type="submission" date="2018-07" db="EMBL/GenBank/DDBJ databases">
        <title>Genome sequencing of Moraxellaceae gen. HYN0046.</title>
        <authorList>
            <person name="Kim M."/>
            <person name="Yi H."/>
        </authorList>
    </citation>
    <scope>NUCLEOTIDE SEQUENCE [LARGE SCALE GENOMIC DNA]</scope>
    <source>
        <strain evidence="2 3">HYN0046</strain>
    </source>
</reference>
<sequence length="393" mass="42256">MSAFMPGPLIEVRATTSGPLSDLRFAVKDLIDIQGVTTGGGNPTWLSTHDAAKEHAPCVQALLDAGASVYGKTITDELAYSLEGENVHYGTPFNPQWPWALPGGSSSGSASAVASGEVDFALGTDTGGSVRVPAAFCGIWGFRPTHNAVSLAGVLPFAPCFDTVGWFASSGDVLARVADVLLPEAIHAPSTLPLRLLEEAFAIRARHEPDDAYRLQQIANTLGVIESISVFDDQSEAWLRCYQHLQDHDIQTTLGDWIRESKPLFGAAIAERFARIESVDSAQLADSRIRKESLCQYIQQIVDTSYLVFPTTPYALLPKDANADLLSDFYYHALTINALAAIGGLPQITIPIQSDAQRPLALSILGARGSDRQLIALARELFRSHQGLNSVSL</sequence>
<evidence type="ECO:0000313" key="2">
    <source>
        <dbReference type="EMBL" id="AXI01918.1"/>
    </source>
</evidence>
<evidence type="ECO:0000259" key="1">
    <source>
        <dbReference type="Pfam" id="PF01425"/>
    </source>
</evidence>
<dbReference type="Proteomes" id="UP000253940">
    <property type="component" value="Chromosome"/>
</dbReference>
<dbReference type="GO" id="GO:0004040">
    <property type="term" value="F:amidase activity"/>
    <property type="evidence" value="ECO:0007669"/>
    <property type="project" value="UniProtKB-EC"/>
</dbReference>
<dbReference type="NCBIfam" id="NF006169">
    <property type="entry name" value="PRK08310.1"/>
    <property type="match status" value="1"/>
</dbReference>
<dbReference type="OrthoDB" id="8872210at2"/>
<dbReference type="InterPro" id="IPR023631">
    <property type="entry name" value="Amidase_dom"/>
</dbReference>
<protein>
    <submittedName>
        <fullName evidence="2">Amidase</fullName>
        <ecNumber evidence="2">3.5.1.4</ecNumber>
    </submittedName>
</protein>
<dbReference type="SUPFAM" id="SSF75304">
    <property type="entry name" value="Amidase signature (AS) enzymes"/>
    <property type="match status" value="1"/>
</dbReference>
<gene>
    <name evidence="2" type="ORF">HYN46_02925</name>
</gene>
<accession>A0A345P3Q9</accession>
<dbReference type="InterPro" id="IPR020556">
    <property type="entry name" value="Amidase_CS"/>
</dbReference>
<dbReference type="AlphaFoldDB" id="A0A345P3Q9"/>
<keyword evidence="3" id="KW-1185">Reference proteome</keyword>